<evidence type="ECO:0000313" key="4">
    <source>
        <dbReference type="Proteomes" id="UP000197068"/>
    </source>
</evidence>
<protein>
    <submittedName>
        <fullName evidence="3">Competence protein ComEA</fullName>
    </submittedName>
</protein>
<accession>A0ABQ0MS09</accession>
<dbReference type="SMART" id="SM00278">
    <property type="entry name" value="HhH1"/>
    <property type="match status" value="2"/>
</dbReference>
<dbReference type="InterPro" id="IPR010994">
    <property type="entry name" value="RuvA_2-like"/>
</dbReference>
<dbReference type="InterPro" id="IPR051675">
    <property type="entry name" value="Endo/Exo/Phosphatase_dom_1"/>
</dbReference>
<evidence type="ECO:0000256" key="1">
    <source>
        <dbReference type="SAM" id="SignalP"/>
    </source>
</evidence>
<keyword evidence="1" id="KW-0732">Signal</keyword>
<organism evidence="3 4">
    <name type="scientific">Colwellia marinimaniae</name>
    <dbReference type="NCBI Taxonomy" id="1513592"/>
    <lineage>
        <taxon>Bacteria</taxon>
        <taxon>Pseudomonadati</taxon>
        <taxon>Pseudomonadota</taxon>
        <taxon>Gammaproteobacteria</taxon>
        <taxon>Alteromonadales</taxon>
        <taxon>Colwelliaceae</taxon>
        <taxon>Colwellia</taxon>
    </lineage>
</organism>
<feature type="domain" description="Helix-hairpin-helix DNA-binding motif class 1" evidence="2">
    <location>
        <begin position="87"/>
        <end position="106"/>
    </location>
</feature>
<proteinExistence type="predicted"/>
<gene>
    <name evidence="3" type="primary">comEA</name>
    <name evidence="3" type="ORF">MTCD1_00737</name>
</gene>
<dbReference type="PANTHER" id="PTHR21180:SF32">
    <property type="entry name" value="ENDONUCLEASE_EXONUCLEASE_PHOSPHATASE FAMILY DOMAIN-CONTAINING PROTEIN 1"/>
    <property type="match status" value="1"/>
</dbReference>
<evidence type="ECO:0000313" key="3">
    <source>
        <dbReference type="EMBL" id="GAW95138.1"/>
    </source>
</evidence>
<dbReference type="InterPro" id="IPR003583">
    <property type="entry name" value="Hlx-hairpin-Hlx_DNA-bd_motif"/>
</dbReference>
<dbReference type="PANTHER" id="PTHR21180">
    <property type="entry name" value="ENDONUCLEASE/EXONUCLEASE/PHOSPHATASE FAMILY DOMAIN-CONTAINING PROTEIN 1"/>
    <property type="match status" value="1"/>
</dbReference>
<dbReference type="EMBL" id="BDQM01000004">
    <property type="protein sequence ID" value="GAW95138.1"/>
    <property type="molecule type" value="Genomic_DNA"/>
</dbReference>
<reference evidence="3 4" key="1">
    <citation type="submission" date="2017-06" db="EMBL/GenBank/DDBJ databases">
        <title>Whole Genome Sequences of Colwellia marinimaniae MTCD1.</title>
        <authorList>
            <person name="Kusumoto H."/>
            <person name="Inoue M."/>
            <person name="Tanikawa K."/>
            <person name="Maeji H."/>
            <person name="Cameron J.H."/>
            <person name="Bartlett D.H."/>
        </authorList>
    </citation>
    <scope>NUCLEOTIDE SEQUENCE [LARGE SCALE GENOMIC DNA]</scope>
    <source>
        <strain evidence="3 4">MTCD1</strain>
    </source>
</reference>
<name>A0ABQ0MS09_9GAMM</name>
<dbReference type="Gene3D" id="1.10.150.280">
    <property type="entry name" value="AF1531-like domain"/>
    <property type="match status" value="1"/>
</dbReference>
<feature type="domain" description="Helix-hairpin-helix DNA-binding motif class 1" evidence="2">
    <location>
        <begin position="57"/>
        <end position="76"/>
    </location>
</feature>
<feature type="signal peptide" evidence="1">
    <location>
        <begin position="1"/>
        <end position="29"/>
    </location>
</feature>
<feature type="chain" id="PRO_5047087649" evidence="1">
    <location>
        <begin position="30"/>
        <end position="109"/>
    </location>
</feature>
<evidence type="ECO:0000259" key="2">
    <source>
        <dbReference type="SMART" id="SM00278"/>
    </source>
</evidence>
<dbReference type="InterPro" id="IPR004509">
    <property type="entry name" value="Competence_ComEA_HhH"/>
</dbReference>
<dbReference type="SUPFAM" id="SSF47781">
    <property type="entry name" value="RuvA domain 2-like"/>
    <property type="match status" value="1"/>
</dbReference>
<dbReference type="Pfam" id="PF12836">
    <property type="entry name" value="HHH_3"/>
    <property type="match status" value="1"/>
</dbReference>
<sequence length="109" mass="11944">MKKSNVLTRALFTASLALLLSISTVVSHAKDVPSVSASKTEVRQQQSMVNINKSTFEQLLSLKGIGHTKAQAIIVYRQQFGRFKSINELTKVSGIGEKIVKANKSRLSI</sequence>
<keyword evidence="4" id="KW-1185">Reference proteome</keyword>
<dbReference type="NCBIfam" id="TIGR00426">
    <property type="entry name" value="competence protein ComEA helix-hairpin-helix repeat region"/>
    <property type="match status" value="1"/>
</dbReference>
<comment type="caution">
    <text evidence="3">The sequence shown here is derived from an EMBL/GenBank/DDBJ whole genome shotgun (WGS) entry which is preliminary data.</text>
</comment>
<dbReference type="RefSeq" id="WP_057181238.1">
    <property type="nucleotide sequence ID" value="NZ_BDQM01000004.1"/>
</dbReference>
<dbReference type="Proteomes" id="UP000197068">
    <property type="component" value="Unassembled WGS sequence"/>
</dbReference>